<gene>
    <name evidence="2" type="ORF">DV733_00155</name>
</gene>
<keyword evidence="1" id="KW-0812">Transmembrane</keyword>
<dbReference type="KEGG" id="hsn:DV733_00155"/>
<proteinExistence type="predicted"/>
<reference evidence="2 3" key="1">
    <citation type="journal article" date="2019" name="Nat. Commun.">
        <title>A new type of DNA phosphorothioation-based antiviral system in archaea.</title>
        <authorList>
            <person name="Xiong L."/>
            <person name="Liu S."/>
            <person name="Chen S."/>
            <person name="Xiao Y."/>
            <person name="Zhu B."/>
            <person name="Gao Y."/>
            <person name="Zhang Y."/>
            <person name="Chen B."/>
            <person name="Luo J."/>
            <person name="Deng Z."/>
            <person name="Chen X."/>
            <person name="Wang L."/>
            <person name="Chen S."/>
        </authorList>
    </citation>
    <scope>NUCLEOTIDE SEQUENCE [LARGE SCALE GENOMIC DNA]</scope>
    <source>
        <strain evidence="2 3">CBA1105</strain>
    </source>
</reference>
<feature type="transmembrane region" description="Helical" evidence="1">
    <location>
        <begin position="52"/>
        <end position="73"/>
    </location>
</feature>
<organism evidence="2 3">
    <name type="scientific">Halapricum salinum</name>
    <dbReference type="NCBI Taxonomy" id="1457250"/>
    <lineage>
        <taxon>Archaea</taxon>
        <taxon>Methanobacteriati</taxon>
        <taxon>Methanobacteriota</taxon>
        <taxon>Stenosarchaea group</taxon>
        <taxon>Halobacteria</taxon>
        <taxon>Halobacteriales</taxon>
        <taxon>Haloarculaceae</taxon>
        <taxon>Halapricum</taxon>
    </lineage>
</organism>
<dbReference type="STRING" id="1457250.GCA_000755225_02320"/>
<evidence type="ECO:0000313" key="3">
    <source>
        <dbReference type="Proteomes" id="UP000296706"/>
    </source>
</evidence>
<evidence type="ECO:0000313" key="2">
    <source>
        <dbReference type="EMBL" id="QCC49732.1"/>
    </source>
</evidence>
<keyword evidence="1" id="KW-0472">Membrane</keyword>
<feature type="transmembrane region" description="Helical" evidence="1">
    <location>
        <begin position="21"/>
        <end position="46"/>
    </location>
</feature>
<accession>A0A4D6H9K5</accession>
<keyword evidence="1" id="KW-1133">Transmembrane helix</keyword>
<dbReference type="AlphaFoldDB" id="A0A4D6H9K5"/>
<dbReference type="EMBL" id="CP031310">
    <property type="protein sequence ID" value="QCC49732.1"/>
    <property type="molecule type" value="Genomic_DNA"/>
</dbReference>
<evidence type="ECO:0000256" key="1">
    <source>
        <dbReference type="SAM" id="Phobius"/>
    </source>
</evidence>
<keyword evidence="3" id="KW-1185">Reference proteome</keyword>
<protein>
    <submittedName>
        <fullName evidence="2">Uncharacterized protein</fullName>
    </submittedName>
</protein>
<sequence length="79" mass="8250">MSETCSGSNENPASKMDRKETILRAFLGIFGIGIAVFGVGVTAFTIQNWSTPPYGLAGGMVAIVTGFGILHVASTEIEL</sequence>
<dbReference type="Proteomes" id="UP000296706">
    <property type="component" value="Chromosome"/>
</dbReference>
<name>A0A4D6H9K5_9EURY</name>